<protein>
    <recommendedName>
        <fullName evidence="3">Tail assembly chaperone</fullName>
    </recommendedName>
</protein>
<gene>
    <name evidence="2" type="primary">55</name>
    <name evidence="2" type="ORF">PBI_FAREWELL_55</name>
</gene>
<evidence type="ECO:0000313" key="2">
    <source>
        <dbReference type="EMBL" id="XCH42767.1"/>
    </source>
</evidence>
<reference evidence="2" key="1">
    <citation type="submission" date="2024-04" db="EMBL/GenBank/DDBJ databases">
        <authorList>
            <person name="Adelman N."/>
            <person name="Griciute V."/>
            <person name="Hart J."/>
            <person name="Matonsi M."/>
            <person name="Molloy S.D."/>
            <person name="Viland M.D."/>
            <person name="Lewis C.M."/>
            <person name="Garlena R.A."/>
            <person name="Russell D.A."/>
            <person name="Jacobs-Sera D."/>
            <person name="Hatfull G.F."/>
        </authorList>
    </citation>
    <scope>NUCLEOTIDE SEQUENCE</scope>
</reference>
<dbReference type="EMBL" id="PP750958">
    <property type="protein sequence ID" value="XCH42767.1"/>
    <property type="molecule type" value="Genomic_DNA"/>
</dbReference>
<dbReference type="InterPro" id="IPR055792">
    <property type="entry name" value="DUF7368"/>
</dbReference>
<evidence type="ECO:0000256" key="1">
    <source>
        <dbReference type="SAM" id="MobiDB-lite"/>
    </source>
</evidence>
<evidence type="ECO:0008006" key="3">
    <source>
        <dbReference type="Google" id="ProtNLM"/>
    </source>
</evidence>
<dbReference type="Pfam" id="PF24076">
    <property type="entry name" value="DUF7368"/>
    <property type="match status" value="1"/>
</dbReference>
<organism evidence="2">
    <name type="scientific">Mycobacterium phage Farewell</name>
    <dbReference type="NCBI Taxonomy" id="3158893"/>
    <lineage>
        <taxon>Viruses</taxon>
        <taxon>Duplodnaviria</taxon>
        <taxon>Heunggongvirae</taxon>
        <taxon>Uroviricota</taxon>
        <taxon>Caudoviricetes</taxon>
    </lineage>
</organism>
<sequence length="137" mass="15444">MSDSSGQVIPLPERGDRQACPSCGRDVSRTSGGRFCAHSIDGRKNNPCFMSRQRAPIVGMTDEDHERRAKFVADLAWRVRDEDPRDVWDYLTVFPHDELQRLLVLALAAFPVDQTIEETFAWVCDLPAARAVEAEAR</sequence>
<proteinExistence type="predicted"/>
<accession>A0AAU8GLB9</accession>
<name>A0AAU8GLB9_9CAUD</name>
<feature type="region of interest" description="Disordered" evidence="1">
    <location>
        <begin position="1"/>
        <end position="30"/>
    </location>
</feature>